<evidence type="ECO:0000313" key="3">
    <source>
        <dbReference type="Proteomes" id="UP000184038"/>
    </source>
</evidence>
<dbReference type="EMBL" id="FRCP01000007">
    <property type="protein sequence ID" value="SHM21920.1"/>
    <property type="molecule type" value="Genomic_DNA"/>
</dbReference>
<dbReference type="AlphaFoldDB" id="A0A1M7H088"/>
<dbReference type="OrthoDB" id="2066444at2"/>
<dbReference type="STRING" id="1120996.SAMN02746066_01218"/>
<evidence type="ECO:0000256" key="1">
    <source>
        <dbReference type="SAM" id="Phobius"/>
    </source>
</evidence>
<dbReference type="Proteomes" id="UP000184038">
    <property type="component" value="Unassembled WGS sequence"/>
</dbReference>
<dbReference type="RefSeq" id="WP_073284580.1">
    <property type="nucleotide sequence ID" value="NZ_FRCP01000007.1"/>
</dbReference>
<feature type="transmembrane region" description="Helical" evidence="1">
    <location>
        <begin position="12"/>
        <end position="30"/>
    </location>
</feature>
<keyword evidence="1" id="KW-1133">Transmembrane helix</keyword>
<gene>
    <name evidence="2" type="ORF">SAMN02746066_01218</name>
</gene>
<organism evidence="2 3">
    <name type="scientific">Anaerosporobacter mobilis DSM 15930</name>
    <dbReference type="NCBI Taxonomy" id="1120996"/>
    <lineage>
        <taxon>Bacteria</taxon>
        <taxon>Bacillati</taxon>
        <taxon>Bacillota</taxon>
        <taxon>Clostridia</taxon>
        <taxon>Lachnospirales</taxon>
        <taxon>Lachnospiraceae</taxon>
        <taxon>Anaerosporobacter</taxon>
    </lineage>
</organism>
<keyword evidence="1" id="KW-0472">Membrane</keyword>
<reference evidence="2 3" key="1">
    <citation type="submission" date="2016-11" db="EMBL/GenBank/DDBJ databases">
        <authorList>
            <person name="Jaros S."/>
            <person name="Januszkiewicz K."/>
            <person name="Wedrychowicz H."/>
        </authorList>
    </citation>
    <scope>NUCLEOTIDE SEQUENCE [LARGE SCALE GENOMIC DNA]</scope>
    <source>
        <strain evidence="2 3">DSM 15930</strain>
    </source>
</reference>
<proteinExistence type="predicted"/>
<feature type="transmembrane region" description="Helical" evidence="1">
    <location>
        <begin position="82"/>
        <end position="101"/>
    </location>
</feature>
<protein>
    <submittedName>
        <fullName evidence="2">Uncharacterized protein</fullName>
    </submittedName>
</protein>
<evidence type="ECO:0000313" key="2">
    <source>
        <dbReference type="EMBL" id="SHM21920.1"/>
    </source>
</evidence>
<sequence length="282" mass="31646">MAREAKSSPSWGVVIFLLIIFWPVGLYLLFKKISKGNTLGEGKVLRVVGWMFIVLAVVYISLSESNLVVSENGESVESTIEVLRGVGSFFFIGGGVMLFMARSKRTKTNRYRKYIAIVENNRVRQIDSIASAFPTTYEKAHNDLIEMINKGFFEGAYIDESKREIVLVNSVTESNIAGQLQGNQPQYNQSQFIQDPLSQLLFAEQQLQQQLIKGQQPSKQSSPYNQIHVSQTIITNQQPFTEPKEPPKKKEPRIVICKNCGGNNKILDGEVGECEYCGSPIK</sequence>
<name>A0A1M7H088_9FIRM</name>
<feature type="transmembrane region" description="Helical" evidence="1">
    <location>
        <begin position="42"/>
        <end position="62"/>
    </location>
</feature>
<keyword evidence="3" id="KW-1185">Reference proteome</keyword>
<keyword evidence="1" id="KW-0812">Transmembrane</keyword>
<accession>A0A1M7H088</accession>